<dbReference type="EMBL" id="BIXY01000036">
    <property type="protein sequence ID" value="GCF09081.1"/>
    <property type="molecule type" value="Genomic_DNA"/>
</dbReference>
<keyword evidence="1" id="KW-0560">Oxidoreductase</keyword>
<organism evidence="3 4">
    <name type="scientific">Dictyobacter arantiisoli</name>
    <dbReference type="NCBI Taxonomy" id="2014874"/>
    <lineage>
        <taxon>Bacteria</taxon>
        <taxon>Bacillati</taxon>
        <taxon>Chloroflexota</taxon>
        <taxon>Ktedonobacteria</taxon>
        <taxon>Ktedonobacterales</taxon>
        <taxon>Dictyobacteraceae</taxon>
        <taxon>Dictyobacter</taxon>
    </lineage>
</organism>
<dbReference type="InterPro" id="IPR016162">
    <property type="entry name" value="Ald_DH_N"/>
</dbReference>
<dbReference type="InterPro" id="IPR016163">
    <property type="entry name" value="Ald_DH_C"/>
</dbReference>
<accession>A0A5A5TC49</accession>
<evidence type="ECO:0000256" key="1">
    <source>
        <dbReference type="ARBA" id="ARBA00023002"/>
    </source>
</evidence>
<dbReference type="Pfam" id="PF00171">
    <property type="entry name" value="Aldedh"/>
    <property type="match status" value="1"/>
</dbReference>
<reference evidence="3 4" key="1">
    <citation type="submission" date="2019-01" db="EMBL/GenBank/DDBJ databases">
        <title>Draft genome sequence of Dictyobacter sp. Uno17.</title>
        <authorList>
            <person name="Wang C.M."/>
            <person name="Zheng Y."/>
            <person name="Sakai Y."/>
            <person name="Abe K."/>
            <person name="Yokota A."/>
            <person name="Yabe S."/>
        </authorList>
    </citation>
    <scope>NUCLEOTIDE SEQUENCE [LARGE SCALE GENOMIC DNA]</scope>
    <source>
        <strain evidence="3 4">Uno17</strain>
    </source>
</reference>
<dbReference type="GO" id="GO:0016620">
    <property type="term" value="F:oxidoreductase activity, acting on the aldehyde or oxo group of donors, NAD or NADP as acceptor"/>
    <property type="evidence" value="ECO:0007669"/>
    <property type="project" value="InterPro"/>
</dbReference>
<dbReference type="AlphaFoldDB" id="A0A5A5TC49"/>
<dbReference type="Gene3D" id="3.40.309.10">
    <property type="entry name" value="Aldehyde Dehydrogenase, Chain A, domain 2"/>
    <property type="match status" value="1"/>
</dbReference>
<dbReference type="SUPFAM" id="SSF53720">
    <property type="entry name" value="ALDH-like"/>
    <property type="match status" value="1"/>
</dbReference>
<dbReference type="InterPro" id="IPR015590">
    <property type="entry name" value="Aldehyde_DH_dom"/>
</dbReference>
<keyword evidence="4" id="KW-1185">Reference proteome</keyword>
<proteinExistence type="predicted"/>
<evidence type="ECO:0000313" key="3">
    <source>
        <dbReference type="EMBL" id="GCF09081.1"/>
    </source>
</evidence>
<dbReference type="Gene3D" id="3.40.605.10">
    <property type="entry name" value="Aldehyde Dehydrogenase, Chain A, domain 1"/>
    <property type="match status" value="1"/>
</dbReference>
<feature type="domain" description="Aldehyde dehydrogenase" evidence="2">
    <location>
        <begin position="204"/>
        <end position="353"/>
    </location>
</feature>
<sequence length="584" mass="64648">MHYRFYEEKKMTVDTHLGEIAPSSHTSMDSAVQTLTEHKDAWIRTPLATRLAIIDTLITDFASLAQRWVAAIAQAKGLDEHDPLVSEDWGGGAWPVLLTLRQLRQVLSDIQQDGHPHIPGPVVTRPDGQVTAQVFPFRPYDRVLFPGVTAEVWMQPGVTVERLPDTQAISYQTKEQEGKLALVLGAGNVASIGPLDLLYKLFVENRVVLYKANPVNAYLGPLLTEAFRALIKPGFLDIVYGGADEGSYLCQHPGIDEIHITGSDKTFEAIVFGTGEEGEQRKASGQSLLTKPITGELGNVSPVIIVPGPWSQKDIAYQAEHLVSSVANNEGFNCNATRVIIQQRNWTQRTQLLKQMRHIFAQLPSRPAYYPGARERQQRFLAAHPEAELFGQQDQTLLPWTFIPDVPANQSDDICFTTEAFCSLCAETALEASTIVEYIQKAVTFANQQLWGTLNVTLIVHPATLKLPGVAAAIDQAIADLRYGTIGVNYWAGTSFVISVTPWGAFPGHSIEDIQSGNGIVHNTLMFSQLQKCVLRAPFRSLMTPPWFVSQNKVAYKLFKKLTYFETAPSWRKLLDIAATAMGR</sequence>
<dbReference type="InterPro" id="IPR016161">
    <property type="entry name" value="Ald_DH/histidinol_DH"/>
</dbReference>
<evidence type="ECO:0000313" key="4">
    <source>
        <dbReference type="Proteomes" id="UP000322530"/>
    </source>
</evidence>
<comment type="caution">
    <text evidence="3">The sequence shown here is derived from an EMBL/GenBank/DDBJ whole genome shotgun (WGS) entry which is preliminary data.</text>
</comment>
<evidence type="ECO:0000259" key="2">
    <source>
        <dbReference type="Pfam" id="PF00171"/>
    </source>
</evidence>
<name>A0A5A5TC49_9CHLR</name>
<protein>
    <submittedName>
        <fullName evidence="3">Putative aldehyde dehydrogenase</fullName>
    </submittedName>
</protein>
<dbReference type="Proteomes" id="UP000322530">
    <property type="component" value="Unassembled WGS sequence"/>
</dbReference>
<gene>
    <name evidence="3" type="ORF">KDI_26450</name>
</gene>